<comment type="function">
    <text evidence="17">Catalyzes the conversion of 3-deoxy-D-arabino-heptulosonate 7-phosphate (DAHP) to dehydroquinate (DHQ).</text>
</comment>
<keyword evidence="12 17" id="KW-0057">Aromatic amino acid biosynthesis</keyword>
<dbReference type="Gene3D" id="3.40.50.300">
    <property type="entry name" value="P-loop containing nucleotide triphosphate hydrolases"/>
    <property type="match status" value="1"/>
</dbReference>
<comment type="cofactor">
    <cofactor evidence="16">
        <name>Mg(2+)</name>
        <dbReference type="ChEBI" id="CHEBI:18420"/>
    </cofactor>
    <text evidence="16">Binds 1 Mg(2+) ion per subunit.</text>
</comment>
<comment type="catalytic activity">
    <reaction evidence="15 16">
        <text>shikimate + ATP = 3-phosphoshikimate + ADP + H(+)</text>
        <dbReference type="Rhea" id="RHEA:13121"/>
        <dbReference type="ChEBI" id="CHEBI:15378"/>
        <dbReference type="ChEBI" id="CHEBI:30616"/>
        <dbReference type="ChEBI" id="CHEBI:36208"/>
        <dbReference type="ChEBI" id="CHEBI:145989"/>
        <dbReference type="ChEBI" id="CHEBI:456216"/>
        <dbReference type="EC" id="2.7.1.71"/>
    </reaction>
</comment>
<evidence type="ECO:0000256" key="5">
    <source>
        <dbReference type="ARBA" id="ARBA00022490"/>
    </source>
</evidence>
<dbReference type="Pfam" id="PF01761">
    <property type="entry name" value="DHQ_synthase"/>
    <property type="match status" value="1"/>
</dbReference>
<evidence type="ECO:0000259" key="19">
    <source>
        <dbReference type="Pfam" id="PF24621"/>
    </source>
</evidence>
<dbReference type="EC" id="2.7.1.71" evidence="16"/>
<dbReference type="GO" id="GO:0009423">
    <property type="term" value="P:chorismate biosynthetic process"/>
    <property type="evidence" value="ECO:0007669"/>
    <property type="project" value="UniProtKB-UniRule"/>
</dbReference>
<keyword evidence="7 16" id="KW-0808">Transferase</keyword>
<reference evidence="20 21" key="1">
    <citation type="submission" date="2018-11" db="EMBL/GenBank/DDBJ databases">
        <title>Genomes From Bacteria Associated with the Canine Oral Cavity: a Test Case for Automated Genome-Based Taxonomic Assignment.</title>
        <authorList>
            <person name="Coil D.A."/>
            <person name="Jospin G."/>
            <person name="Darling A.E."/>
            <person name="Wallis C."/>
            <person name="Davis I.J."/>
            <person name="Harris S."/>
            <person name="Eisen J.A."/>
            <person name="Holcombe L.J."/>
            <person name="O'Flynn C."/>
        </authorList>
    </citation>
    <scope>NUCLEOTIDE SEQUENCE [LARGE SCALE GENOMIC DNA]</scope>
    <source>
        <strain evidence="20 21">OH770</strain>
    </source>
</reference>
<feature type="binding site" evidence="16">
    <location>
        <position position="141"/>
    </location>
    <ligand>
        <name>substrate</name>
    </ligand>
</feature>
<dbReference type="GO" id="GO:0003856">
    <property type="term" value="F:3-dehydroquinate synthase activity"/>
    <property type="evidence" value="ECO:0007669"/>
    <property type="project" value="UniProtKB-UniRule"/>
</dbReference>
<comment type="similarity">
    <text evidence="17">Belongs to the sugar phosphate cyclases superfamily. Dehydroquinate synthase family.</text>
</comment>
<dbReference type="GO" id="GO:0009073">
    <property type="term" value="P:aromatic amino acid family biosynthetic process"/>
    <property type="evidence" value="ECO:0007669"/>
    <property type="project" value="UniProtKB-KW"/>
</dbReference>
<evidence type="ECO:0000256" key="4">
    <source>
        <dbReference type="ARBA" id="ARBA00004842"/>
    </source>
</evidence>
<dbReference type="HAMAP" id="MF_00110">
    <property type="entry name" value="DHQ_synthase"/>
    <property type="match status" value="1"/>
</dbReference>
<keyword evidence="17" id="KW-0479">Metal-binding</keyword>
<dbReference type="PANTHER" id="PTHR43622">
    <property type="entry name" value="3-DEHYDROQUINATE SYNTHASE"/>
    <property type="match status" value="1"/>
</dbReference>
<dbReference type="GO" id="GO:0000287">
    <property type="term" value="F:magnesium ion binding"/>
    <property type="evidence" value="ECO:0007669"/>
    <property type="project" value="UniProtKB-UniRule"/>
</dbReference>
<dbReference type="Pfam" id="PF24621">
    <property type="entry name" value="DHQS_C"/>
    <property type="match status" value="1"/>
</dbReference>
<keyword evidence="14" id="KW-0511">Multifunctional enzyme</keyword>
<comment type="pathway">
    <text evidence="4 16">Metabolic intermediate biosynthesis; chorismate biosynthesis; chorismate from D-erythrose 4-phosphate and phosphoenolpyruvate: step 5/7.</text>
</comment>
<keyword evidence="10 16" id="KW-0067">ATP-binding</keyword>
<dbReference type="Pfam" id="PF01202">
    <property type="entry name" value="SKI"/>
    <property type="match status" value="1"/>
</dbReference>
<dbReference type="GO" id="GO:0005737">
    <property type="term" value="C:cytoplasm"/>
    <property type="evidence" value="ECO:0007669"/>
    <property type="project" value="UniProtKB-SubCell"/>
</dbReference>
<dbReference type="RefSeq" id="WP_124867459.1">
    <property type="nucleotide sequence ID" value="NZ_RQZF01000001.1"/>
</dbReference>
<feature type="domain" description="3-dehydroquinate synthase C-terminal" evidence="19">
    <location>
        <begin position="352"/>
        <end position="494"/>
    </location>
</feature>
<dbReference type="GO" id="GO:0005524">
    <property type="term" value="F:ATP binding"/>
    <property type="evidence" value="ECO:0007669"/>
    <property type="project" value="UniProtKB-UniRule"/>
</dbReference>
<feature type="binding site" evidence="17">
    <location>
        <position position="418"/>
    </location>
    <ligand>
        <name>Zn(2+)</name>
        <dbReference type="ChEBI" id="CHEBI:29105"/>
    </ligand>
</feature>
<dbReference type="SUPFAM" id="SSF56796">
    <property type="entry name" value="Dehydroquinate synthase-like"/>
    <property type="match status" value="1"/>
</dbReference>
<dbReference type="NCBIfam" id="TIGR01357">
    <property type="entry name" value="aroB"/>
    <property type="match status" value="1"/>
</dbReference>
<feature type="binding site" evidence="17">
    <location>
        <position position="313"/>
    </location>
    <ligand>
        <name>NAD(+)</name>
        <dbReference type="ChEBI" id="CHEBI:57540"/>
    </ligand>
</feature>
<comment type="function">
    <text evidence="16">Catalyzes the specific phosphorylation of the 3-hydroxyl group of shikimic acid using ATP as a cosubstrate.</text>
</comment>
<evidence type="ECO:0000256" key="17">
    <source>
        <dbReference type="HAMAP-Rule" id="MF_00110"/>
    </source>
</evidence>
<comment type="similarity">
    <text evidence="16">Belongs to the shikimate kinase family.</text>
</comment>
<keyword evidence="16" id="KW-0460">Magnesium</keyword>
<evidence type="ECO:0000256" key="9">
    <source>
        <dbReference type="ARBA" id="ARBA00022777"/>
    </source>
</evidence>
<evidence type="ECO:0000256" key="6">
    <source>
        <dbReference type="ARBA" id="ARBA00022605"/>
    </source>
</evidence>
<feature type="binding site" evidence="17">
    <location>
        <begin position="276"/>
        <end position="280"/>
    </location>
    <ligand>
        <name>NAD(+)</name>
        <dbReference type="ChEBI" id="CHEBI:57540"/>
    </ligand>
</feature>
<evidence type="ECO:0000256" key="1">
    <source>
        <dbReference type="ARBA" id="ARBA00001393"/>
    </source>
</evidence>
<comment type="subcellular location">
    <subcellularLocation>
        <location evidence="17">Cytoplasm</location>
    </subcellularLocation>
</comment>
<evidence type="ECO:0000256" key="12">
    <source>
        <dbReference type="ARBA" id="ARBA00023141"/>
    </source>
</evidence>
<comment type="cofactor">
    <cofactor evidence="2 17">
        <name>NAD(+)</name>
        <dbReference type="ChEBI" id="CHEBI:57540"/>
    </cofactor>
</comment>
<dbReference type="InterPro" id="IPR016037">
    <property type="entry name" value="DHQ_synth_AroB"/>
</dbReference>
<comment type="cofactor">
    <cofactor evidence="17">
        <name>Co(2+)</name>
        <dbReference type="ChEBI" id="CHEBI:48828"/>
    </cofactor>
    <cofactor evidence="17">
        <name>Zn(2+)</name>
        <dbReference type="ChEBI" id="CHEBI:29105"/>
    </cofactor>
    <text evidence="17">Binds 1 divalent metal cation per subunit. Can use either Co(2+) or Zn(2+).</text>
</comment>
<keyword evidence="11 17" id="KW-0520">NAD</keyword>
<dbReference type="AlphaFoldDB" id="A0A3P1SGM2"/>
<dbReference type="InterPro" id="IPR023000">
    <property type="entry name" value="Shikimate_kinase_CS"/>
</dbReference>
<dbReference type="EC" id="4.2.3.4" evidence="17"/>
<dbReference type="OrthoDB" id="9806583at2"/>
<organism evidence="20 21">
    <name type="scientific">Schaalia canis</name>
    <dbReference type="NCBI Taxonomy" id="100469"/>
    <lineage>
        <taxon>Bacteria</taxon>
        <taxon>Bacillati</taxon>
        <taxon>Actinomycetota</taxon>
        <taxon>Actinomycetes</taxon>
        <taxon>Actinomycetales</taxon>
        <taxon>Actinomycetaceae</taxon>
        <taxon>Schaalia</taxon>
    </lineage>
</organism>
<evidence type="ECO:0000256" key="16">
    <source>
        <dbReference type="HAMAP-Rule" id="MF_00109"/>
    </source>
</evidence>
<feature type="binding site" evidence="16">
    <location>
        <position position="123"/>
    </location>
    <ligand>
        <name>ATP</name>
        <dbReference type="ChEBI" id="CHEBI:30616"/>
    </ligand>
</feature>
<dbReference type="GO" id="GO:0004765">
    <property type="term" value="F:shikimate kinase activity"/>
    <property type="evidence" value="ECO:0007669"/>
    <property type="project" value="UniProtKB-UniRule"/>
</dbReference>
<dbReference type="Gene3D" id="1.20.1090.10">
    <property type="entry name" value="Dehydroquinate synthase-like - alpha domain"/>
    <property type="match status" value="1"/>
</dbReference>
<dbReference type="HAMAP" id="MF_00109">
    <property type="entry name" value="Shikimate_kinase"/>
    <property type="match status" value="1"/>
</dbReference>
<evidence type="ECO:0000256" key="10">
    <source>
        <dbReference type="ARBA" id="ARBA00022840"/>
    </source>
</evidence>
<dbReference type="InterPro" id="IPR031322">
    <property type="entry name" value="Shikimate/glucono_kinase"/>
</dbReference>
<dbReference type="PANTHER" id="PTHR43622:SF7">
    <property type="entry name" value="3-DEHYDROQUINATE SYNTHASE, CHLOROPLASTIC"/>
    <property type="match status" value="1"/>
</dbReference>
<proteinExistence type="inferred from homology"/>
<evidence type="ECO:0000256" key="8">
    <source>
        <dbReference type="ARBA" id="ARBA00022741"/>
    </source>
</evidence>
<comment type="subunit">
    <text evidence="16">Monomer.</text>
</comment>
<dbReference type="CDD" id="cd08195">
    <property type="entry name" value="DHQS"/>
    <property type="match status" value="1"/>
</dbReference>
<keyword evidence="17" id="KW-0170">Cobalt</keyword>
<dbReference type="EMBL" id="RQZF01000001">
    <property type="protein sequence ID" value="RRC96156.1"/>
    <property type="molecule type" value="Genomic_DNA"/>
</dbReference>
<dbReference type="Proteomes" id="UP000280444">
    <property type="component" value="Unassembled WGS sequence"/>
</dbReference>
<dbReference type="CDD" id="cd00464">
    <property type="entry name" value="SK"/>
    <property type="match status" value="1"/>
</dbReference>
<dbReference type="InterPro" id="IPR027417">
    <property type="entry name" value="P-loop_NTPase"/>
</dbReference>
<feature type="binding site" evidence="16">
    <location>
        <position position="41"/>
    </location>
    <ligand>
        <name>substrate</name>
    </ligand>
</feature>
<feature type="binding site" evidence="17">
    <location>
        <begin position="300"/>
        <end position="301"/>
    </location>
    <ligand>
        <name>NAD(+)</name>
        <dbReference type="ChEBI" id="CHEBI:57540"/>
    </ligand>
</feature>
<feature type="domain" description="3-dehydroquinate synthase N-terminal" evidence="18">
    <location>
        <begin position="238"/>
        <end position="350"/>
    </location>
</feature>
<evidence type="ECO:0000256" key="14">
    <source>
        <dbReference type="ARBA" id="ARBA00023268"/>
    </source>
</evidence>
<evidence type="ECO:0000256" key="2">
    <source>
        <dbReference type="ARBA" id="ARBA00001911"/>
    </source>
</evidence>
<evidence type="ECO:0000256" key="7">
    <source>
        <dbReference type="ARBA" id="ARBA00022679"/>
    </source>
</evidence>
<evidence type="ECO:0000259" key="18">
    <source>
        <dbReference type="Pfam" id="PF01761"/>
    </source>
</evidence>
<dbReference type="PRINTS" id="PR01100">
    <property type="entry name" value="SHIKIMTKNASE"/>
</dbReference>
<dbReference type="InterPro" id="IPR000623">
    <property type="entry name" value="Shikimate_kinase/TSH1"/>
</dbReference>
<name>A0A3P1SGM2_9ACTO</name>
<dbReference type="Gene3D" id="3.40.50.1970">
    <property type="match status" value="1"/>
</dbReference>
<feature type="binding site" evidence="16">
    <location>
        <position position="86"/>
    </location>
    <ligand>
        <name>substrate</name>
    </ligand>
</feature>
<keyword evidence="21" id="KW-1185">Reference proteome</keyword>
<comment type="catalytic activity">
    <reaction evidence="1 17">
        <text>7-phospho-2-dehydro-3-deoxy-D-arabino-heptonate = 3-dehydroquinate + phosphate</text>
        <dbReference type="Rhea" id="RHEA:21968"/>
        <dbReference type="ChEBI" id="CHEBI:32364"/>
        <dbReference type="ChEBI" id="CHEBI:43474"/>
        <dbReference type="ChEBI" id="CHEBI:58394"/>
        <dbReference type="EC" id="4.2.3.4"/>
    </reaction>
</comment>
<feature type="binding site" evidence="17">
    <location>
        <begin position="242"/>
        <end position="247"/>
    </location>
    <ligand>
        <name>NAD(+)</name>
        <dbReference type="ChEBI" id="CHEBI:57540"/>
    </ligand>
</feature>
<comment type="caution">
    <text evidence="17">Lacks conserved residue(s) required for the propagation of feature annotation.</text>
</comment>
<feature type="binding site" evidence="17">
    <location>
        <position position="322"/>
    </location>
    <ligand>
        <name>NAD(+)</name>
        <dbReference type="ChEBI" id="CHEBI:57540"/>
    </ligand>
</feature>
<comment type="caution">
    <text evidence="20">The sequence shown here is derived from an EMBL/GenBank/DDBJ whole genome shotgun (WGS) entry which is preliminary data.</text>
</comment>
<dbReference type="InterPro" id="IPR030960">
    <property type="entry name" value="DHQS/DOIS_N"/>
</dbReference>
<dbReference type="SUPFAM" id="SSF52540">
    <property type="entry name" value="P-loop containing nucleoside triphosphate hydrolases"/>
    <property type="match status" value="1"/>
</dbReference>
<evidence type="ECO:0000313" key="21">
    <source>
        <dbReference type="Proteomes" id="UP000280444"/>
    </source>
</evidence>
<accession>A0A3P1SGM2</accession>
<keyword evidence="17" id="KW-0862">Zinc</keyword>
<dbReference type="UniPathway" id="UPA00053">
    <property type="reaction ID" value="UER00085"/>
</dbReference>
<evidence type="ECO:0000256" key="15">
    <source>
        <dbReference type="ARBA" id="ARBA00048567"/>
    </source>
</evidence>
<feature type="binding site" evidence="16">
    <location>
        <position position="23"/>
    </location>
    <ligand>
        <name>Mg(2+)</name>
        <dbReference type="ChEBI" id="CHEBI:18420"/>
    </ligand>
</feature>
<evidence type="ECO:0000256" key="11">
    <source>
        <dbReference type="ARBA" id="ARBA00023027"/>
    </source>
</evidence>
<evidence type="ECO:0000256" key="3">
    <source>
        <dbReference type="ARBA" id="ARBA00004661"/>
    </source>
</evidence>
<feature type="binding site" evidence="17">
    <location>
        <position position="434"/>
    </location>
    <ligand>
        <name>Zn(2+)</name>
        <dbReference type="ChEBI" id="CHEBI:29105"/>
    </ligand>
</feature>
<protein>
    <recommendedName>
        <fullName evidence="16 17">Multifunctional fusion protein</fullName>
    </recommendedName>
    <domain>
        <recommendedName>
            <fullName evidence="16">Shikimate kinase</fullName>
            <shortName evidence="16">SK</shortName>
            <ecNumber evidence="16">2.7.1.71</ecNumber>
        </recommendedName>
    </domain>
    <domain>
        <recommendedName>
            <fullName evidence="17">3-dehydroquinate synthase</fullName>
            <shortName evidence="17">DHQS</shortName>
            <ecNumber evidence="17">4.2.3.4</ecNumber>
        </recommendedName>
    </domain>
</protein>
<comment type="pathway">
    <text evidence="3 17">Metabolic intermediate biosynthesis; chorismate biosynthesis; chorismate from D-erythrose 4-phosphate and phosphoenolpyruvate: step 2/7.</text>
</comment>
<keyword evidence="8 17" id="KW-0547">Nucleotide-binding</keyword>
<evidence type="ECO:0000313" key="20">
    <source>
        <dbReference type="EMBL" id="RRC96156.1"/>
    </source>
</evidence>
<sequence length="532" mass="56816">MTDTLQPASMPVVFIGMPGSGKSKVGRGVAAELGVEYVDTDALVEERHGQTIADIFANEGEDAFRRYEADAVAAALDTASVISLGGGAVTTPRVRELLSGHTVIHIDVALEELVRRTAGKEHRPLLRDDPARVLAELLEARGPLYEEVRTHRITSDSSPVGDVIAQVCDLLAPMTVIEVGGESAYPVCIGARRPAHQICRVFSPATQRLLIVHPDGLSDYVADIVSDCEAAGYLCATMTHPDGEAAKTVEVLATGWDAAAQARLSRQDAIIGVGGGATTDLAGFIAATWLRGIDVIQVPTTVLGMVDAAVGGKTGINTLAGKNLAGAFHPPRAVIEDLRVLTTLPAEDVRAGFGEIIKCGFIRDPQILTLLRENPDAARDVTSWHMRELIARSVQVKADVVSADLKESGLREILNYGHTLAHAIERCENYQWRHGEAVAVGCVFAAELAHSLGMLTEADVDAHREMFELAGLPTSYSGASLEALLGIMMSDKKVRGGTLRFVLLEGLHNPRTVEITAEQLRVPARKVGIHVD</sequence>
<keyword evidence="6 17" id="KW-0028">Amino-acid biosynthesis</keyword>
<dbReference type="InterPro" id="IPR056179">
    <property type="entry name" value="DHQS_C"/>
</dbReference>
<feature type="binding site" evidence="17">
    <location>
        <position position="355"/>
    </location>
    <ligand>
        <name>Zn(2+)</name>
        <dbReference type="ChEBI" id="CHEBI:29105"/>
    </ligand>
</feature>
<feature type="binding site" evidence="16">
    <location>
        <position position="65"/>
    </location>
    <ligand>
        <name>substrate</name>
    </ligand>
</feature>
<keyword evidence="13 17" id="KW-0456">Lyase</keyword>
<keyword evidence="9 16" id="KW-0418">Kinase</keyword>
<dbReference type="GO" id="GO:0008652">
    <property type="term" value="P:amino acid biosynthetic process"/>
    <property type="evidence" value="ECO:0007669"/>
    <property type="project" value="UniProtKB-KW"/>
</dbReference>
<evidence type="ECO:0000256" key="13">
    <source>
        <dbReference type="ARBA" id="ARBA00023239"/>
    </source>
</evidence>
<feature type="binding site" evidence="16">
    <location>
        <begin position="19"/>
        <end position="24"/>
    </location>
    <ligand>
        <name>ATP</name>
        <dbReference type="ChEBI" id="CHEBI:30616"/>
    </ligand>
</feature>
<dbReference type="InterPro" id="IPR050071">
    <property type="entry name" value="Dehydroquinate_synthase"/>
</dbReference>
<gene>
    <name evidence="17" type="primary">aroB</name>
    <name evidence="16" type="synonym">aroK</name>
    <name evidence="20" type="ORF">EII11_00310</name>
</gene>
<keyword evidence="5 17" id="KW-0963">Cytoplasm</keyword>
<dbReference type="PROSITE" id="PS01128">
    <property type="entry name" value="SHIKIMATE_KINASE"/>
    <property type="match status" value="1"/>
</dbReference>